<gene>
    <name evidence="12" type="primary">LOC113203492</name>
</gene>
<keyword evidence="7" id="KW-0268">Exocytosis</keyword>
<dbReference type="Pfam" id="PF08700">
    <property type="entry name" value="VPS51_Exo84_N"/>
    <property type="match status" value="1"/>
</dbReference>
<dbReference type="PANTHER" id="PTHR21426:SF12">
    <property type="entry name" value="EXOCYST COMPLEX COMPONENT 8"/>
    <property type="match status" value="1"/>
</dbReference>
<reference evidence="12" key="1">
    <citation type="submission" date="2025-08" db="UniProtKB">
        <authorList>
            <consortium name="RefSeq"/>
        </authorList>
    </citation>
    <scope>IDENTIFICATION</scope>
    <source>
        <tissue evidence="12">Whole organism</tissue>
    </source>
</reference>
<dbReference type="InterPro" id="IPR016159">
    <property type="entry name" value="Cullin_repeat-like_dom_sf"/>
</dbReference>
<evidence type="ECO:0000259" key="10">
    <source>
        <dbReference type="PROSITE" id="PS50003"/>
    </source>
</evidence>
<evidence type="ECO:0000256" key="8">
    <source>
        <dbReference type="ARBA" id="ARBA00022927"/>
    </source>
</evidence>
<dbReference type="CTD" id="43163"/>
<name>A0A6J1RYG9_FRAOC</name>
<proteinExistence type="inferred from homology"/>
<feature type="compositionally biased region" description="Pro residues" evidence="9">
    <location>
        <begin position="700"/>
        <end position="712"/>
    </location>
</feature>
<dbReference type="Proteomes" id="UP000504606">
    <property type="component" value="Unplaced"/>
</dbReference>
<dbReference type="KEGG" id="foc:113203492"/>
<feature type="region of interest" description="Disordered" evidence="9">
    <location>
        <begin position="690"/>
        <end position="732"/>
    </location>
</feature>
<sequence length="732" mass="81335">MADIADLKIGSSDFNPDKYVRELSQRCVGGQELQQQYQKIQSLGEDTSAQLKRNVYQNYTQFIETAKEISHLESEMYQLSHLLTEQRSLLAALASTSLLGGTNAGAATGGESSTDVTAEPEKQFQIEDEERRRKLTAALEKVEGCVDLIESPARSVIHEGDLLELDPTEGTAMQRMHAFLFNDGLLLAPWIPNRRGPARYKFQTLIELGSFAAVNVRDMGSVKTAFKLLAFPDTRLFQCTSNQSKKEWLEKFEAAKKAALAQEQPKRQESVATSETSPVRSSSVDSSSGMNPFEDNCAVSSPDIAELPEWLLELPEDLDVCIAQRHFEDAYALLQKANQFTFPTSKDPQLLDIRRKVDGRGRALIEVLMKELEVSPDKSLQGGLRAARRAVRLLNQLGRSSQACDLFLKLCSSILKAQLRRVKREGATVVYVKHLGGIFFSNMMDMASEFLRAFPNSPSCASALVVWAGSELTHLTSHLVKQVFMPQSPISTLSECVVTIRTQCDQLTSLGIDLRYQLDGLLRSPLQRALSDARDKAVEAVKLRAVEDKWRPTNLGNKDALTKFVMETGLSPNHMQKYVQGESWIVLSASTVAFTRQYLSLLEDCLRLCTTELAHTVDQVLTDVFGAQLSHVEVNLQSDKLGNPEKSFIQKNAAFLLSELLPLVTKTYQERLNNPCQTLEVLKTKFSWMKPADGDGGEPSPAPAPAKRPTPLPRTTAPRPAPTKYSTVTEYI</sequence>
<keyword evidence="6" id="KW-0813">Transport</keyword>
<dbReference type="Gene3D" id="1.20.58.1220">
    <property type="entry name" value="Exo84p, C-terminal helical domain"/>
    <property type="match status" value="1"/>
</dbReference>
<dbReference type="InterPro" id="IPR042561">
    <property type="entry name" value="Exo84_C_1"/>
</dbReference>
<keyword evidence="8" id="KW-0653">Protein transport</keyword>
<keyword evidence="11" id="KW-1185">Reference proteome</keyword>
<dbReference type="SUPFAM" id="SSF50729">
    <property type="entry name" value="PH domain-like"/>
    <property type="match status" value="1"/>
</dbReference>
<evidence type="ECO:0000256" key="9">
    <source>
        <dbReference type="SAM" id="MobiDB-lite"/>
    </source>
</evidence>
<evidence type="ECO:0000256" key="6">
    <source>
        <dbReference type="ARBA" id="ARBA00022448"/>
    </source>
</evidence>
<dbReference type="InterPro" id="IPR011993">
    <property type="entry name" value="PH-like_dom_sf"/>
</dbReference>
<dbReference type="SMART" id="SM00233">
    <property type="entry name" value="PH"/>
    <property type="match status" value="1"/>
</dbReference>
<dbReference type="GO" id="GO:0006893">
    <property type="term" value="P:Golgi to plasma membrane transport"/>
    <property type="evidence" value="ECO:0007669"/>
    <property type="project" value="TreeGrafter"/>
</dbReference>
<dbReference type="OrthoDB" id="642193at2759"/>
<dbReference type="GeneID" id="113203492"/>
<protein>
    <recommendedName>
        <fullName evidence="5">Exocyst complex component 8</fullName>
    </recommendedName>
</protein>
<evidence type="ECO:0000313" key="11">
    <source>
        <dbReference type="Proteomes" id="UP000504606"/>
    </source>
</evidence>
<dbReference type="Gene3D" id="1.20.58.1210">
    <property type="entry name" value="Exo84p, N-terminal helical domain"/>
    <property type="match status" value="1"/>
</dbReference>
<evidence type="ECO:0000313" key="12">
    <source>
        <dbReference type="RefSeq" id="XP_026273994.1"/>
    </source>
</evidence>
<evidence type="ECO:0000256" key="3">
    <source>
        <dbReference type="ARBA" id="ARBA00004624"/>
    </source>
</evidence>
<accession>A0A6J1RYG9</accession>
<comment type="function">
    <text evidence="1">Component of the exocyst complex involved in the docking of exocytic vesicles with fusion sites on the plasma membrane.</text>
</comment>
<dbReference type="InterPro" id="IPR033961">
    <property type="entry name" value="Exo84"/>
</dbReference>
<dbReference type="CDD" id="cd01226">
    <property type="entry name" value="PH_RalBD_exo84"/>
    <property type="match status" value="1"/>
</dbReference>
<dbReference type="SUPFAM" id="SSF74788">
    <property type="entry name" value="Cullin repeat-like"/>
    <property type="match status" value="1"/>
</dbReference>
<evidence type="ECO:0000256" key="7">
    <source>
        <dbReference type="ARBA" id="ARBA00022483"/>
    </source>
</evidence>
<evidence type="ECO:0000256" key="5">
    <source>
        <dbReference type="ARBA" id="ARBA00017509"/>
    </source>
</evidence>
<comment type="similarity">
    <text evidence="4">Belongs to the EXO84 family.</text>
</comment>
<dbReference type="GO" id="GO:0048471">
    <property type="term" value="C:perinuclear region of cytoplasm"/>
    <property type="evidence" value="ECO:0007669"/>
    <property type="project" value="UniProtKB-SubCell"/>
</dbReference>
<dbReference type="Gene3D" id="2.30.29.30">
    <property type="entry name" value="Pleckstrin-homology domain (PH domain)/Phosphotyrosine-binding domain (PTB)"/>
    <property type="match status" value="1"/>
</dbReference>
<dbReference type="GO" id="GO:0015031">
    <property type="term" value="P:protein transport"/>
    <property type="evidence" value="ECO:0007669"/>
    <property type="project" value="UniProtKB-KW"/>
</dbReference>
<dbReference type="PROSITE" id="PS50003">
    <property type="entry name" value="PH_DOMAIN"/>
    <property type="match status" value="1"/>
</dbReference>
<dbReference type="GO" id="GO:0030426">
    <property type="term" value="C:growth cone"/>
    <property type="evidence" value="ECO:0007669"/>
    <property type="project" value="UniProtKB-SubCell"/>
</dbReference>
<dbReference type="GO" id="GO:0006887">
    <property type="term" value="P:exocytosis"/>
    <property type="evidence" value="ECO:0007669"/>
    <property type="project" value="UniProtKB-KW"/>
</dbReference>
<evidence type="ECO:0000256" key="2">
    <source>
        <dbReference type="ARBA" id="ARBA00004556"/>
    </source>
</evidence>
<dbReference type="GO" id="GO:0000145">
    <property type="term" value="C:exocyst"/>
    <property type="evidence" value="ECO:0007669"/>
    <property type="project" value="InterPro"/>
</dbReference>
<evidence type="ECO:0000256" key="4">
    <source>
        <dbReference type="ARBA" id="ARBA00007210"/>
    </source>
</evidence>
<dbReference type="Pfam" id="PF16528">
    <property type="entry name" value="Exo84_C"/>
    <property type="match status" value="1"/>
</dbReference>
<dbReference type="InterPro" id="IPR032403">
    <property type="entry name" value="Exo84_C"/>
</dbReference>
<dbReference type="Pfam" id="PF00169">
    <property type="entry name" value="PH"/>
    <property type="match status" value="1"/>
</dbReference>
<evidence type="ECO:0000256" key="1">
    <source>
        <dbReference type="ARBA" id="ARBA00002660"/>
    </source>
</evidence>
<organism evidence="11 12">
    <name type="scientific">Frankliniella occidentalis</name>
    <name type="common">Western flower thrips</name>
    <name type="synonym">Euthrips occidentalis</name>
    <dbReference type="NCBI Taxonomy" id="133901"/>
    <lineage>
        <taxon>Eukaryota</taxon>
        <taxon>Metazoa</taxon>
        <taxon>Ecdysozoa</taxon>
        <taxon>Arthropoda</taxon>
        <taxon>Hexapoda</taxon>
        <taxon>Insecta</taxon>
        <taxon>Pterygota</taxon>
        <taxon>Neoptera</taxon>
        <taxon>Paraneoptera</taxon>
        <taxon>Thysanoptera</taxon>
        <taxon>Terebrantia</taxon>
        <taxon>Thripoidea</taxon>
        <taxon>Thripidae</taxon>
        <taxon>Frankliniella</taxon>
    </lineage>
</organism>
<dbReference type="InterPro" id="IPR001849">
    <property type="entry name" value="PH_domain"/>
</dbReference>
<dbReference type="InterPro" id="IPR042560">
    <property type="entry name" value="Exo84_C_2"/>
</dbReference>
<feature type="domain" description="PH" evidence="10">
    <location>
        <begin position="155"/>
        <end position="257"/>
    </location>
</feature>
<dbReference type="PANTHER" id="PTHR21426">
    <property type="entry name" value="EXOCYST COMPLEX COMPONENT 8"/>
    <property type="match status" value="1"/>
</dbReference>
<dbReference type="AlphaFoldDB" id="A0A6J1RYG9"/>
<dbReference type="RefSeq" id="XP_026273994.1">
    <property type="nucleotide sequence ID" value="XM_026418209.2"/>
</dbReference>
<feature type="compositionally biased region" description="Low complexity" evidence="9">
    <location>
        <begin position="274"/>
        <end position="288"/>
    </location>
</feature>
<feature type="region of interest" description="Disordered" evidence="9">
    <location>
        <begin position="260"/>
        <end position="292"/>
    </location>
</feature>
<comment type="subcellular location">
    <subcellularLocation>
        <location evidence="3">Cell projection</location>
        <location evidence="3">Growth cone</location>
    </subcellularLocation>
    <subcellularLocation>
        <location evidence="2">Cytoplasm</location>
        <location evidence="2">Perinuclear region</location>
    </subcellularLocation>
</comment>